<sequence length="1549" mass="175251">MDRYSVVLKGSRYPIYLIGEEGRVPSGYHQVATDTPEAANAQIAEIGPTLVSDPSERLNVIQLLQAVGIDCPRDAKGAATARVLKSAFTKGLITCYHQNVRHTLSASDDSNTQSKKKKGPEKVVGKKATQASVNSTGAVANNTSSETPITEQECRSDPVSMLTGEEILPLVDFTLAGSRPLVWRRLYRSSHSNQQTALGNGWRHDFMVRLTEHYLPPPKVGPKQKGTYWLEYHDEHGASHRFEKVKPGQSSYQLSSKLALHYQTNGKQVLVTPKDEHLTFKAGESAWLLEKIINETGQSTRFYYDAKERLARIEVNKARGCLLNYNAQGWLVDVKAYHVNEKEQFVTSKTPLAHYNYDETGNLIAATNQQGETERYTYNAANLITKRTRASGFSHHFEWDSYAHDAKCIKQWGDNDTYCYQFEYGPEKGTTTSIDSRGNREHFVHNEQGKLTEHTDPNGNIRRYVYNQNGQKIREIDPQGNTTDLTYTPYGQLESVTTPDGNKTTFAYNQLGQRILTVLPDKTTIARQYNVSGLLLSETQPDGRSALYSYDNQGHLSQHITVDGQVTKFRWNEQGELLAKQENDSLTRYSYDNLGRINATLSDCGLLVQYKRNERGQLIETVAFDENAPDDKQHTYFDYDEAGRLIASKNNKGEITRQTFEGLSQPSAIIQPDGSALHLTYDQERNLTGIRRDDDAHYRIAYDANENPIQITGFDGKQQRYQYDGNNRLISLKESDKRIVNIQRDVMGRVIAQQASAQQASAQQGRSESHQQIVNNTNRYQYDVNGNLVRAHNPEVTLKQTFDRGNRLLSSQQTQGAQQHTLHYQYDEFGRRKRLTLPDGKTLHYRYNQHSQLTAIELSEGDSSQTLAVFQYDKQNRLIQQTFGNHIALEQTFDVFHRLTLQNLTHPEQRLYDQCAYQYDGIDQLIGRQSQTQTSQEEEGDFAQAKQEAFAYNALGQLIKESVAYTQGHPSHSSQRKRTEFEWDSVGNPIAQRTAIESDEAKSHPNEKEESKGDLSTAESEESVVAFAENDPSIQAVTEGDRLLKFADIDFDYDDCGNQISELGVGVKTQRSFNAFNQLTRFAKDGVLTQYDYDPLGRRIAKHTEQGKIDFIWDGNQLLGECLNGKYTWYINRPDEFHPVALIKQGEVYYYHLDQLNTPRFVTNQQADVVWENTANAYGYEDSEQHAEREGKSKDFYQPIRFQGQYFDQESGFHYNRFRYYCPKQQRFIHQDPIGIVGGINHYQYAPNPVNWVDPMGLSCKEGAAASALALARVAPSSPLTNLKPINVTKITVQAAANDSAYIAEKTVISRLLPFLAKAPTTLLLAFHSSSTGGPLEEIKAPDGTVYSKYSDETVFNAVGSNGDTWSTYDAQEDIAYRTWLANGGDGSIDEWRSLGKPIDVGLMGGGNNRALGSIPDEIKDSKFNATEVLGRKVYKNNVDVFPEAPENVHRSVHKSIRQKVDEGWTNLDLMNEGYAPIGPDGKQINLHHVLGKEPGPMVELTSSIHKKHHVKLHGLIEDGNSFRNNSKLQYQYEKFRNSYWKLRSEDFK</sequence>
<dbReference type="NCBIfam" id="TIGR03696">
    <property type="entry name" value="Rhs_assc_core"/>
    <property type="match status" value="1"/>
</dbReference>
<dbReference type="InterPro" id="IPR050708">
    <property type="entry name" value="T6SS_VgrG/RHS"/>
</dbReference>
<evidence type="ECO:0000313" key="6">
    <source>
        <dbReference type="EMBL" id="SBS34730.1"/>
    </source>
</evidence>
<feature type="domain" description="Teneurin-like YD-shell" evidence="5">
    <location>
        <begin position="696"/>
        <end position="879"/>
    </location>
</feature>
<dbReference type="InterPro" id="IPR022385">
    <property type="entry name" value="Rhs_assc_core"/>
</dbReference>
<evidence type="ECO:0000313" key="7">
    <source>
        <dbReference type="Proteomes" id="UP000092544"/>
    </source>
</evidence>
<evidence type="ECO:0000256" key="2">
    <source>
        <dbReference type="SAM" id="MobiDB-lite"/>
    </source>
</evidence>
<keyword evidence="7" id="KW-1185">Reference proteome</keyword>
<feature type="domain" description="DUF6531" evidence="4">
    <location>
        <begin position="157"/>
        <end position="241"/>
    </location>
</feature>
<gene>
    <name evidence="6" type="primary">rhsC</name>
    <name evidence="6" type="ORF">MSP8886_03153</name>
</gene>
<dbReference type="InterPro" id="IPR031325">
    <property type="entry name" value="RHS_repeat"/>
</dbReference>
<dbReference type="STRING" id="1792290.MSP8886_03153"/>
<dbReference type="PANTHER" id="PTHR32305">
    <property type="match status" value="1"/>
</dbReference>
<dbReference type="OrthoDB" id="9815414at2"/>
<dbReference type="Proteomes" id="UP000092544">
    <property type="component" value="Unassembled WGS sequence"/>
</dbReference>
<dbReference type="InterPro" id="IPR006530">
    <property type="entry name" value="YD"/>
</dbReference>
<dbReference type="RefSeq" id="WP_067018107.1">
    <property type="nucleotide sequence ID" value="NZ_FLOB01000008.1"/>
</dbReference>
<keyword evidence="6" id="KW-0378">Hydrolase</keyword>
<dbReference type="Pfam" id="PF20148">
    <property type="entry name" value="DUF6531"/>
    <property type="match status" value="1"/>
</dbReference>
<proteinExistence type="predicted"/>
<dbReference type="InterPro" id="IPR045351">
    <property type="entry name" value="DUF6531"/>
</dbReference>
<feature type="region of interest" description="Disordered" evidence="2">
    <location>
        <begin position="995"/>
        <end position="1029"/>
    </location>
</feature>
<dbReference type="NCBIfam" id="TIGR01643">
    <property type="entry name" value="YD_repeat_2x"/>
    <property type="match status" value="8"/>
</dbReference>
<dbReference type="EC" id="3.1.-.-" evidence="6"/>
<evidence type="ECO:0000256" key="1">
    <source>
        <dbReference type="ARBA" id="ARBA00022737"/>
    </source>
</evidence>
<protein>
    <submittedName>
        <fullName evidence="6">Putative deoxyribonuclease RhsC</fullName>
        <ecNumber evidence="6">3.1.-.-</ecNumber>
    </submittedName>
</protein>
<dbReference type="Pfam" id="PF25023">
    <property type="entry name" value="TEN_YD-shell"/>
    <property type="match status" value="3"/>
</dbReference>
<feature type="compositionally biased region" description="Basic and acidic residues" evidence="2">
    <location>
        <begin position="999"/>
        <end position="1013"/>
    </location>
</feature>
<accession>A0A1A8TM27</accession>
<feature type="domain" description="LHH" evidence="3">
    <location>
        <begin position="1466"/>
        <end position="1547"/>
    </location>
</feature>
<name>A0A1A8TM27_9GAMM</name>
<dbReference type="SUPFAM" id="SSF69304">
    <property type="entry name" value="Tricorn protease N-terminal domain"/>
    <property type="match status" value="1"/>
</dbReference>
<keyword evidence="1" id="KW-0677">Repeat</keyword>
<dbReference type="Pfam" id="PF05593">
    <property type="entry name" value="RHS_repeat"/>
    <property type="match status" value="1"/>
</dbReference>
<reference evidence="6 7" key="1">
    <citation type="submission" date="2016-06" db="EMBL/GenBank/DDBJ databases">
        <authorList>
            <person name="Kjaerup R.B."/>
            <person name="Dalgaard T.S."/>
            <person name="Juul-Madsen H.R."/>
        </authorList>
    </citation>
    <scope>NUCLEOTIDE SEQUENCE [LARGE SCALE GENOMIC DNA]</scope>
    <source>
        <strain evidence="6 7">CECT 8886</strain>
    </source>
</reference>
<evidence type="ECO:0000259" key="3">
    <source>
        <dbReference type="Pfam" id="PF14411"/>
    </source>
</evidence>
<feature type="compositionally biased region" description="Polar residues" evidence="2">
    <location>
        <begin position="129"/>
        <end position="150"/>
    </location>
</feature>
<feature type="domain" description="Teneurin-like YD-shell" evidence="5">
    <location>
        <begin position="438"/>
        <end position="574"/>
    </location>
</feature>
<feature type="region of interest" description="Disordered" evidence="2">
    <location>
        <begin position="106"/>
        <end position="154"/>
    </location>
</feature>
<dbReference type="Pfam" id="PF14411">
    <property type="entry name" value="LHH"/>
    <property type="match status" value="1"/>
</dbReference>
<dbReference type="GO" id="GO:0016787">
    <property type="term" value="F:hydrolase activity"/>
    <property type="evidence" value="ECO:0007669"/>
    <property type="project" value="UniProtKB-KW"/>
</dbReference>
<feature type="domain" description="Teneurin-like YD-shell" evidence="5">
    <location>
        <begin position="1039"/>
        <end position="1228"/>
    </location>
</feature>
<organism evidence="6 7">
    <name type="scientific">Marinomonas spartinae</name>
    <dbReference type="NCBI Taxonomy" id="1792290"/>
    <lineage>
        <taxon>Bacteria</taxon>
        <taxon>Pseudomonadati</taxon>
        <taxon>Pseudomonadota</taxon>
        <taxon>Gammaproteobacteria</taxon>
        <taxon>Oceanospirillales</taxon>
        <taxon>Oceanospirillaceae</taxon>
        <taxon>Marinomonas</taxon>
    </lineage>
</organism>
<evidence type="ECO:0000259" key="5">
    <source>
        <dbReference type="Pfam" id="PF25023"/>
    </source>
</evidence>
<dbReference type="PANTHER" id="PTHR32305:SF15">
    <property type="entry name" value="PROTEIN RHSA-RELATED"/>
    <property type="match status" value="1"/>
</dbReference>
<dbReference type="Gene3D" id="2.180.10.10">
    <property type="entry name" value="RHS repeat-associated core"/>
    <property type="match status" value="3"/>
</dbReference>
<dbReference type="EMBL" id="FLOB01000008">
    <property type="protein sequence ID" value="SBS34730.1"/>
    <property type="molecule type" value="Genomic_DNA"/>
</dbReference>
<evidence type="ECO:0000259" key="4">
    <source>
        <dbReference type="Pfam" id="PF20148"/>
    </source>
</evidence>
<dbReference type="InterPro" id="IPR056823">
    <property type="entry name" value="TEN-like_YD-shell"/>
</dbReference>
<dbReference type="InterPro" id="IPR026834">
    <property type="entry name" value="LHH"/>
</dbReference>